<evidence type="ECO:0000313" key="2">
    <source>
        <dbReference type="EMBL" id="PJA02345.1"/>
    </source>
</evidence>
<feature type="coiled-coil region" evidence="1">
    <location>
        <begin position="27"/>
        <end position="69"/>
    </location>
</feature>
<organism evidence="2 3">
    <name type="scientific">bacterium (Candidatus Gribaldobacteria) CG_4_10_14_0_2_um_filter_36_18</name>
    <dbReference type="NCBI Taxonomy" id="2014264"/>
    <lineage>
        <taxon>Bacteria</taxon>
        <taxon>Candidatus Gribaldobacteria</taxon>
    </lineage>
</organism>
<dbReference type="EMBL" id="PFPS01000054">
    <property type="protein sequence ID" value="PJA02345.1"/>
    <property type="molecule type" value="Genomic_DNA"/>
</dbReference>
<reference evidence="3" key="1">
    <citation type="submission" date="2017-09" db="EMBL/GenBank/DDBJ databases">
        <title>Depth-based differentiation of microbial function through sediment-hosted aquifers and enrichment of novel symbionts in the deep terrestrial subsurface.</title>
        <authorList>
            <person name="Probst A.J."/>
            <person name="Ladd B."/>
            <person name="Jarett J.K."/>
            <person name="Geller-Mcgrath D.E."/>
            <person name="Sieber C.M.K."/>
            <person name="Emerson J.B."/>
            <person name="Anantharaman K."/>
            <person name="Thomas B.C."/>
            <person name="Malmstrom R."/>
            <person name="Stieglmeier M."/>
            <person name="Klingl A."/>
            <person name="Woyke T."/>
            <person name="Ryan C.M."/>
            <person name="Banfield J.F."/>
        </authorList>
    </citation>
    <scope>NUCLEOTIDE SEQUENCE [LARGE SCALE GENOMIC DNA]</scope>
</reference>
<gene>
    <name evidence="2" type="ORF">COX73_01290</name>
</gene>
<protein>
    <submittedName>
        <fullName evidence="2">Uncharacterized protein</fullName>
    </submittedName>
</protein>
<evidence type="ECO:0000313" key="3">
    <source>
        <dbReference type="Proteomes" id="UP000231469"/>
    </source>
</evidence>
<keyword evidence="1" id="KW-0175">Coiled coil</keyword>
<accession>A0A2M7VKH0</accession>
<comment type="caution">
    <text evidence="2">The sequence shown here is derived from an EMBL/GenBank/DDBJ whole genome shotgun (WGS) entry which is preliminary data.</text>
</comment>
<name>A0A2M7VKH0_9BACT</name>
<dbReference type="AlphaFoldDB" id="A0A2M7VKH0"/>
<dbReference type="Proteomes" id="UP000231469">
    <property type="component" value="Unassembled WGS sequence"/>
</dbReference>
<evidence type="ECO:0000256" key="1">
    <source>
        <dbReference type="SAM" id="Coils"/>
    </source>
</evidence>
<proteinExistence type="predicted"/>
<sequence length="73" mass="8865">MEMMKKKITIEDLARMVKRGFDETAKRNEVNLRFDKIEERLEKIEKLILADHRRRIEKLEVEVKELKNLLAIK</sequence>